<dbReference type="Proteomes" id="UP000232003">
    <property type="component" value="Chromosome"/>
</dbReference>
<evidence type="ECO:0000313" key="1">
    <source>
        <dbReference type="EMBL" id="AUB36140.1"/>
    </source>
</evidence>
<sequence>MDMSISPFASAVNARLVFKIPNGALTTDGNGNPVPTTSEIVVLALLRFGKSEVKHESGVDEVTEEVSGYVVDPIELPQEIDDLSEPAQAEIKKSKSLVLNAQFKLLPQIQNPFVLSAGVEGLSKIRGVLSYRRS</sequence>
<dbReference type="EMBL" id="CP024785">
    <property type="protein sequence ID" value="AUB36140.1"/>
    <property type="molecule type" value="Genomic_DNA"/>
</dbReference>
<dbReference type="KEGG" id="nfl:COO91_02041"/>
<keyword evidence="2" id="KW-1185">Reference proteome</keyword>
<gene>
    <name evidence="1" type="ORF">COO91_02041</name>
</gene>
<reference evidence="1 2" key="1">
    <citation type="submission" date="2017-11" db="EMBL/GenBank/DDBJ databases">
        <title>Complete genome of a free-living desiccation-tolerant cyanobacterium and its photosynthetic adaptation to extreme terrestrial habitat.</title>
        <authorList>
            <person name="Shang J."/>
        </authorList>
    </citation>
    <scope>NUCLEOTIDE SEQUENCE [LARGE SCALE GENOMIC DNA]</scope>
    <source>
        <strain evidence="1 2">CCNUN1</strain>
    </source>
</reference>
<evidence type="ECO:0000313" key="2">
    <source>
        <dbReference type="Proteomes" id="UP000232003"/>
    </source>
</evidence>
<protein>
    <submittedName>
        <fullName evidence="1">Uncharacterized protein</fullName>
    </submittedName>
</protein>
<accession>A0A2K8SLA7</accession>
<organism evidence="1 2">
    <name type="scientific">Nostoc flagelliforme CCNUN1</name>
    <dbReference type="NCBI Taxonomy" id="2038116"/>
    <lineage>
        <taxon>Bacteria</taxon>
        <taxon>Bacillati</taxon>
        <taxon>Cyanobacteriota</taxon>
        <taxon>Cyanophyceae</taxon>
        <taxon>Nostocales</taxon>
        <taxon>Nostocaceae</taxon>
        <taxon>Nostoc</taxon>
    </lineage>
</organism>
<name>A0A2K8SLA7_9NOSO</name>
<proteinExistence type="predicted"/>
<dbReference type="AlphaFoldDB" id="A0A2K8SLA7"/>